<dbReference type="KEGG" id="ima:PO878_13200"/>
<dbReference type="EMBL" id="CP116942">
    <property type="protein sequence ID" value="WCO65453.1"/>
    <property type="molecule type" value="Genomic_DNA"/>
</dbReference>
<feature type="transmembrane region" description="Helical" evidence="2">
    <location>
        <begin position="20"/>
        <end position="40"/>
    </location>
</feature>
<dbReference type="AlphaFoldDB" id="A0AAF0BTZ0"/>
<name>A0AAF0BTZ0_9ACTN</name>
<keyword evidence="2" id="KW-0472">Membrane</keyword>
<keyword evidence="2" id="KW-0812">Transmembrane</keyword>
<gene>
    <name evidence="3" type="ORF">PO878_13200</name>
</gene>
<reference evidence="3" key="1">
    <citation type="submission" date="2023-01" db="EMBL/GenBank/DDBJ databases">
        <title>The diversity of Class Acidimicrobiia in South China Sea sediment environments and the proposal of Iamia marina sp. nov., a novel species of the genus Iamia.</title>
        <authorList>
            <person name="He Y."/>
            <person name="Tian X."/>
        </authorList>
    </citation>
    <scope>NUCLEOTIDE SEQUENCE</scope>
    <source>
        <strain evidence="3">DSM 19957</strain>
    </source>
</reference>
<organism evidence="3 4">
    <name type="scientific">Iamia majanohamensis</name>
    <dbReference type="NCBI Taxonomy" id="467976"/>
    <lineage>
        <taxon>Bacteria</taxon>
        <taxon>Bacillati</taxon>
        <taxon>Actinomycetota</taxon>
        <taxon>Acidimicrobiia</taxon>
        <taxon>Acidimicrobiales</taxon>
        <taxon>Iamiaceae</taxon>
        <taxon>Iamia</taxon>
    </lineage>
</organism>
<evidence type="ECO:0000313" key="4">
    <source>
        <dbReference type="Proteomes" id="UP001216390"/>
    </source>
</evidence>
<evidence type="ECO:0000256" key="1">
    <source>
        <dbReference type="SAM" id="MobiDB-lite"/>
    </source>
</evidence>
<dbReference type="RefSeq" id="WP_272734978.1">
    <property type="nucleotide sequence ID" value="NZ_CP116942.1"/>
</dbReference>
<proteinExistence type="predicted"/>
<evidence type="ECO:0000256" key="2">
    <source>
        <dbReference type="SAM" id="Phobius"/>
    </source>
</evidence>
<keyword evidence="4" id="KW-1185">Reference proteome</keyword>
<sequence length="78" mass="8368">MFLFRLVFSPFRIALFVVRLFGFSRVVVFLLGVAVGLLAAPTTGAEMRARLMAEVEARRDASGPPPPPADLVSPHASG</sequence>
<feature type="region of interest" description="Disordered" evidence="1">
    <location>
        <begin position="56"/>
        <end position="78"/>
    </location>
</feature>
<dbReference type="Proteomes" id="UP001216390">
    <property type="component" value="Chromosome"/>
</dbReference>
<protein>
    <submittedName>
        <fullName evidence="3">YtxH domain-containing protein</fullName>
    </submittedName>
</protein>
<accession>A0AAF0BTZ0</accession>
<keyword evidence="2" id="KW-1133">Transmembrane helix</keyword>
<evidence type="ECO:0000313" key="3">
    <source>
        <dbReference type="EMBL" id="WCO65453.1"/>
    </source>
</evidence>